<dbReference type="Pfam" id="PF02014">
    <property type="entry name" value="Reeler"/>
    <property type="match status" value="1"/>
</dbReference>
<evidence type="ECO:0000313" key="2">
    <source>
        <dbReference type="EMBL" id="KAK2193849.1"/>
    </source>
</evidence>
<dbReference type="AlphaFoldDB" id="A0AAD9PFP5"/>
<name>A0AAD9PFP5_RIDPI</name>
<comment type="caution">
    <text evidence="2">The sequence shown here is derived from an EMBL/GenBank/DDBJ whole genome shotgun (WGS) entry which is preliminary data.</text>
</comment>
<evidence type="ECO:0000313" key="3">
    <source>
        <dbReference type="Proteomes" id="UP001209878"/>
    </source>
</evidence>
<gene>
    <name evidence="2" type="ORF">NP493_5g15019</name>
</gene>
<accession>A0AAD9PFP5</accession>
<dbReference type="GO" id="GO:0016020">
    <property type="term" value="C:membrane"/>
    <property type="evidence" value="ECO:0007669"/>
    <property type="project" value="TreeGrafter"/>
</dbReference>
<dbReference type="Proteomes" id="UP001209878">
    <property type="component" value="Unassembled WGS sequence"/>
</dbReference>
<organism evidence="2 3">
    <name type="scientific">Ridgeia piscesae</name>
    <name type="common">Tubeworm</name>
    <dbReference type="NCBI Taxonomy" id="27915"/>
    <lineage>
        <taxon>Eukaryota</taxon>
        <taxon>Metazoa</taxon>
        <taxon>Spiralia</taxon>
        <taxon>Lophotrochozoa</taxon>
        <taxon>Annelida</taxon>
        <taxon>Polychaeta</taxon>
        <taxon>Sedentaria</taxon>
        <taxon>Canalipalpata</taxon>
        <taxon>Sabellida</taxon>
        <taxon>Siboglinidae</taxon>
        <taxon>Ridgeia</taxon>
    </lineage>
</organism>
<proteinExistence type="predicted"/>
<evidence type="ECO:0000259" key="1">
    <source>
        <dbReference type="Pfam" id="PF02014"/>
    </source>
</evidence>
<dbReference type="InterPro" id="IPR051237">
    <property type="entry name" value="Ferric-chelate_Red/DefProt"/>
</dbReference>
<dbReference type="EMBL" id="JAODUO010000006">
    <property type="protein sequence ID" value="KAK2193849.1"/>
    <property type="molecule type" value="Genomic_DNA"/>
</dbReference>
<reference evidence="2" key="1">
    <citation type="journal article" date="2023" name="Mol. Biol. Evol.">
        <title>Third-Generation Sequencing Reveals the Adaptive Role of the Epigenome in Three Deep-Sea Polychaetes.</title>
        <authorList>
            <person name="Perez M."/>
            <person name="Aroh O."/>
            <person name="Sun Y."/>
            <person name="Lan Y."/>
            <person name="Juniper S.K."/>
            <person name="Young C.R."/>
            <person name="Angers B."/>
            <person name="Qian P.Y."/>
        </authorList>
    </citation>
    <scope>NUCLEOTIDE SEQUENCE</scope>
    <source>
        <strain evidence="2">R07B-5</strain>
    </source>
</reference>
<dbReference type="PANTHER" id="PTHR45828:SF33">
    <property type="entry name" value="DOMON DOMAIN-CONTAINING PROTEIN"/>
    <property type="match status" value="1"/>
</dbReference>
<feature type="domain" description="Reelin" evidence="1">
    <location>
        <begin position="14"/>
        <end position="127"/>
    </location>
</feature>
<protein>
    <recommendedName>
        <fullName evidence="1">Reelin domain-containing protein</fullName>
    </recommendedName>
</protein>
<dbReference type="InterPro" id="IPR002861">
    <property type="entry name" value="Reeler_dom"/>
</dbReference>
<dbReference type="PANTHER" id="PTHR45828">
    <property type="entry name" value="CYTOCHROME B561/FERRIC REDUCTASE TRANSMEMBRANE"/>
    <property type="match status" value="1"/>
</dbReference>
<keyword evidence="3" id="KW-1185">Reference proteome</keyword>
<sequence length="135" mass="14494">MVTGFGNGAPATSCVNLSPTHAGITKQSAATNKYSLSVEEIDGAMNTRKDQPVIDYISVCVKGAKFQGILMQVRVVGKTEPVGTFDAKLPNNTKRMKCTADGDSVSHSKAEDKADPTCFTWKFHDTTTTEKLHAV</sequence>